<gene>
    <name evidence="5" type="ORF">H310_00663</name>
</gene>
<organism evidence="5">
    <name type="scientific">Aphanomyces invadans</name>
    <dbReference type="NCBI Taxonomy" id="157072"/>
    <lineage>
        <taxon>Eukaryota</taxon>
        <taxon>Sar</taxon>
        <taxon>Stramenopiles</taxon>
        <taxon>Oomycota</taxon>
        <taxon>Saprolegniomycetes</taxon>
        <taxon>Saprolegniales</taxon>
        <taxon>Verrucalvaceae</taxon>
        <taxon>Aphanomyces</taxon>
    </lineage>
</organism>
<dbReference type="CDD" id="cd05339">
    <property type="entry name" value="17beta-HSDXI-like_SDR_c"/>
    <property type="match status" value="1"/>
</dbReference>
<dbReference type="GO" id="GO:0016616">
    <property type="term" value="F:oxidoreductase activity, acting on the CH-OH group of donors, NAD or NADP as acceptor"/>
    <property type="evidence" value="ECO:0007669"/>
    <property type="project" value="TreeGrafter"/>
</dbReference>
<comment type="similarity">
    <text evidence="1 3">Belongs to the short-chain dehydrogenases/reductases (SDR) family.</text>
</comment>
<evidence type="ECO:0000256" key="1">
    <source>
        <dbReference type="ARBA" id="ARBA00006484"/>
    </source>
</evidence>
<sequence length="314" mass="34155">MTEFVTIATAAVALLVWVVLSGMWRPRKVMSLQDKHAFVTGAASGIGRGLAIALSNAGAVVTLVDVNKGGMEETARVINQPGRVHVCQCDVSDYKQVESAVAIAVATFKRPVDVLINNAGIVSGKKFIELTLPDMERTIQVNTLAQFYTTKVTLPAMIEHRQGLLVTVSSMMGLIGASSLVDYCASKFALVGFHEALRLELRDTGIRTLLVCPMAVDTGMFNGYQDGKTLWQRFVTRYLLPMLSVDQVVGTIMDAIVDGRHDELISCAPGWRQHVLPWVARGVRLFPVWVMEIILGLGGAIHGMDSFVGRAKVE</sequence>
<dbReference type="EMBL" id="KI913952">
    <property type="protein sequence ID" value="ETW10339.1"/>
    <property type="molecule type" value="Genomic_DNA"/>
</dbReference>
<dbReference type="SUPFAM" id="SSF51735">
    <property type="entry name" value="NAD(P)-binding Rossmann-fold domains"/>
    <property type="match status" value="1"/>
</dbReference>
<dbReference type="AlphaFoldDB" id="A0A024UVF7"/>
<proteinExistence type="inferred from homology"/>
<dbReference type="InterPro" id="IPR002347">
    <property type="entry name" value="SDR_fam"/>
</dbReference>
<keyword evidence="2" id="KW-0560">Oxidoreductase</keyword>
<dbReference type="GeneID" id="20077713"/>
<reference evidence="5" key="1">
    <citation type="submission" date="2013-12" db="EMBL/GenBank/DDBJ databases">
        <title>The Genome Sequence of Aphanomyces invadans NJM9701.</title>
        <authorList>
            <consortium name="The Broad Institute Genomics Platform"/>
            <person name="Russ C."/>
            <person name="Tyler B."/>
            <person name="van West P."/>
            <person name="Dieguez-Uribeondo J."/>
            <person name="Young S.K."/>
            <person name="Zeng Q."/>
            <person name="Gargeya S."/>
            <person name="Fitzgerald M."/>
            <person name="Abouelleil A."/>
            <person name="Alvarado L."/>
            <person name="Chapman S.B."/>
            <person name="Gainer-Dewar J."/>
            <person name="Goldberg J."/>
            <person name="Griggs A."/>
            <person name="Gujja S."/>
            <person name="Hansen M."/>
            <person name="Howarth C."/>
            <person name="Imamovic A."/>
            <person name="Ireland A."/>
            <person name="Larimer J."/>
            <person name="McCowan C."/>
            <person name="Murphy C."/>
            <person name="Pearson M."/>
            <person name="Poon T.W."/>
            <person name="Priest M."/>
            <person name="Roberts A."/>
            <person name="Saif S."/>
            <person name="Shea T."/>
            <person name="Sykes S."/>
            <person name="Wortman J."/>
            <person name="Nusbaum C."/>
            <person name="Birren B."/>
        </authorList>
    </citation>
    <scope>NUCLEOTIDE SEQUENCE [LARGE SCALE GENOMIC DNA]</scope>
    <source>
        <strain evidence="5">NJM9701</strain>
    </source>
</reference>
<evidence type="ECO:0000259" key="4">
    <source>
        <dbReference type="SMART" id="SM00822"/>
    </source>
</evidence>
<accession>A0A024UVF7</accession>
<dbReference type="InterPro" id="IPR020904">
    <property type="entry name" value="Sc_DH/Rdtase_CS"/>
</dbReference>
<name>A0A024UVF7_9STRA</name>
<dbReference type="InterPro" id="IPR057326">
    <property type="entry name" value="KR_dom"/>
</dbReference>
<evidence type="ECO:0000256" key="3">
    <source>
        <dbReference type="RuleBase" id="RU000363"/>
    </source>
</evidence>
<dbReference type="PANTHER" id="PTHR24322">
    <property type="entry name" value="PKSB"/>
    <property type="match status" value="1"/>
</dbReference>
<evidence type="ECO:0000313" key="5">
    <source>
        <dbReference type="EMBL" id="ETW10339.1"/>
    </source>
</evidence>
<dbReference type="PRINTS" id="PR00081">
    <property type="entry name" value="GDHRDH"/>
</dbReference>
<dbReference type="STRING" id="157072.A0A024UVF7"/>
<dbReference type="Pfam" id="PF00106">
    <property type="entry name" value="adh_short"/>
    <property type="match status" value="1"/>
</dbReference>
<dbReference type="Gene3D" id="3.40.50.720">
    <property type="entry name" value="NAD(P)-binding Rossmann-like Domain"/>
    <property type="match status" value="1"/>
</dbReference>
<evidence type="ECO:0000256" key="2">
    <source>
        <dbReference type="ARBA" id="ARBA00023002"/>
    </source>
</evidence>
<dbReference type="InterPro" id="IPR036291">
    <property type="entry name" value="NAD(P)-bd_dom_sf"/>
</dbReference>
<protein>
    <recommendedName>
        <fullName evidence="4">Ketoreductase domain-containing protein</fullName>
    </recommendedName>
</protein>
<dbReference type="VEuPathDB" id="FungiDB:H310_00663"/>
<feature type="domain" description="Ketoreductase" evidence="4">
    <location>
        <begin position="35"/>
        <end position="224"/>
    </location>
</feature>
<dbReference type="SMART" id="SM00822">
    <property type="entry name" value="PKS_KR"/>
    <property type="match status" value="1"/>
</dbReference>
<dbReference type="eggNOG" id="KOG1201">
    <property type="taxonomic scope" value="Eukaryota"/>
</dbReference>
<dbReference type="PANTHER" id="PTHR24322:SF736">
    <property type="entry name" value="RETINOL DEHYDROGENASE 10"/>
    <property type="match status" value="1"/>
</dbReference>
<dbReference type="OrthoDB" id="10253736at2759"/>
<dbReference type="RefSeq" id="XP_008861750.1">
    <property type="nucleotide sequence ID" value="XM_008863528.1"/>
</dbReference>
<dbReference type="PRINTS" id="PR00080">
    <property type="entry name" value="SDRFAMILY"/>
</dbReference>
<dbReference type="PROSITE" id="PS00061">
    <property type="entry name" value="ADH_SHORT"/>
    <property type="match status" value="1"/>
</dbReference>